<name>A0ABV4X127_9CYAN</name>
<accession>A0ABV4X127</accession>
<organism evidence="1 2">
    <name type="scientific">Floridaenema aerugineum BLCC-F46</name>
    <dbReference type="NCBI Taxonomy" id="3153654"/>
    <lineage>
        <taxon>Bacteria</taxon>
        <taxon>Bacillati</taxon>
        <taxon>Cyanobacteriota</taxon>
        <taxon>Cyanophyceae</taxon>
        <taxon>Oscillatoriophycideae</taxon>
        <taxon>Aerosakkonematales</taxon>
        <taxon>Aerosakkonemataceae</taxon>
        <taxon>Floridanema</taxon>
        <taxon>Floridanema aerugineum</taxon>
    </lineage>
</organism>
<gene>
    <name evidence="1" type="ORF">ACE1CC_06190</name>
</gene>
<dbReference type="EMBL" id="JBHFNQ010000052">
    <property type="protein sequence ID" value="MFB2876464.1"/>
    <property type="molecule type" value="Genomic_DNA"/>
</dbReference>
<evidence type="ECO:0000313" key="2">
    <source>
        <dbReference type="Proteomes" id="UP001576774"/>
    </source>
</evidence>
<protein>
    <submittedName>
        <fullName evidence="1">Uncharacterized protein</fullName>
    </submittedName>
</protein>
<reference evidence="1 2" key="1">
    <citation type="submission" date="2024-09" db="EMBL/GenBank/DDBJ databases">
        <title>Floridaenema gen nov. (Aerosakkonemataceae, Aerosakkonematales ord. nov., Cyanobacteria) from benthic tropical and subtropical fresh waters, with the description of four new species.</title>
        <authorList>
            <person name="Moretto J.A."/>
            <person name="Berthold D.E."/>
            <person name="Lefler F.W."/>
            <person name="Huang I.-S."/>
            <person name="Laughinghouse H. IV."/>
        </authorList>
    </citation>
    <scope>NUCLEOTIDE SEQUENCE [LARGE SCALE GENOMIC DNA]</scope>
    <source>
        <strain evidence="1 2">BLCC-F46</strain>
    </source>
</reference>
<keyword evidence="2" id="KW-1185">Reference proteome</keyword>
<comment type="caution">
    <text evidence="1">The sequence shown here is derived from an EMBL/GenBank/DDBJ whole genome shotgun (WGS) entry which is preliminary data.</text>
</comment>
<dbReference type="RefSeq" id="WP_413269598.1">
    <property type="nucleotide sequence ID" value="NZ_JBHFNQ010000052.1"/>
</dbReference>
<sequence length="195" mass="22386">MNILYGLEPDLSISNPDLLVWTSKDVVLPKYFYGQLVYLKDGNFHAATEAAKKMIESLDRQETFELLVFKTVSGGTIYFINEEIDLENVLSSYENMDLRNPLDRYLLSLLKLSETFESKIVFLGLSPEIISKCSRLGFDVANIEEFSTHSESWLTPEMIVDIQVILDPISQVKWQDFSEEIGENQDDIQWLDISS</sequence>
<dbReference type="Proteomes" id="UP001576774">
    <property type="component" value="Unassembled WGS sequence"/>
</dbReference>
<evidence type="ECO:0000313" key="1">
    <source>
        <dbReference type="EMBL" id="MFB2876464.1"/>
    </source>
</evidence>
<proteinExistence type="predicted"/>